<dbReference type="STRING" id="1424294.Gferi_12030"/>
<dbReference type="InterPro" id="IPR021525">
    <property type="entry name" value="DUF3189"/>
</dbReference>
<evidence type="ECO:0000313" key="1">
    <source>
        <dbReference type="EMBL" id="AOT70259.1"/>
    </source>
</evidence>
<dbReference type="Proteomes" id="UP000095743">
    <property type="component" value="Chromosome"/>
</dbReference>
<organism evidence="1 2">
    <name type="scientific">Geosporobacter ferrireducens</name>
    <dbReference type="NCBI Taxonomy" id="1424294"/>
    <lineage>
        <taxon>Bacteria</taxon>
        <taxon>Bacillati</taxon>
        <taxon>Bacillota</taxon>
        <taxon>Clostridia</taxon>
        <taxon>Peptostreptococcales</taxon>
        <taxon>Thermotaleaceae</taxon>
        <taxon>Geosporobacter</taxon>
    </lineage>
</organism>
<sequence>MYIIYHDIGGTHGPSIAAAIHLNELPSDEIPGKTEIEKLILSERFRTDSEGRLVFHGKDHYGHQIFSFARRYAPSMFLNAFSSIMTITKKDPKDLLYIDTMPFANTQMIIGGSYARRAGLASLGRPLLILGILQAYPQLSSLVWKTQLKLEP</sequence>
<dbReference type="Pfam" id="PF11385">
    <property type="entry name" value="DUF3189"/>
    <property type="match status" value="1"/>
</dbReference>
<name>A0A1D8GH71_9FIRM</name>
<dbReference type="RefSeq" id="WP_069976812.1">
    <property type="nucleotide sequence ID" value="NZ_CP017269.1"/>
</dbReference>
<gene>
    <name evidence="1" type="ORF">Gferi_12030</name>
</gene>
<evidence type="ECO:0008006" key="3">
    <source>
        <dbReference type="Google" id="ProtNLM"/>
    </source>
</evidence>
<reference evidence="1 2" key="1">
    <citation type="submission" date="2016-09" db="EMBL/GenBank/DDBJ databases">
        <title>Genomic analysis reveals versatility of anaerobic energy metabolism of Geosporobacter ferrireducens IRF9 of phylum Firmicutes.</title>
        <authorList>
            <person name="Kim S.-J."/>
        </authorList>
    </citation>
    <scope>NUCLEOTIDE SEQUENCE [LARGE SCALE GENOMIC DNA]</scope>
    <source>
        <strain evidence="1 2">IRF9</strain>
    </source>
</reference>
<protein>
    <recommendedName>
        <fullName evidence="3">DUF3189 family protein</fullName>
    </recommendedName>
</protein>
<dbReference type="KEGG" id="gfe:Gferi_12030"/>
<evidence type="ECO:0000313" key="2">
    <source>
        <dbReference type="Proteomes" id="UP000095743"/>
    </source>
</evidence>
<proteinExistence type="predicted"/>
<keyword evidence="2" id="KW-1185">Reference proteome</keyword>
<dbReference type="AlphaFoldDB" id="A0A1D8GH71"/>
<dbReference type="EMBL" id="CP017269">
    <property type="protein sequence ID" value="AOT70259.1"/>
    <property type="molecule type" value="Genomic_DNA"/>
</dbReference>
<accession>A0A1D8GH71</accession>